<name>A0A1T5DY52_9SPHI</name>
<accession>A0A1T5DY52</accession>
<dbReference type="RefSeq" id="WP_079703198.1">
    <property type="nucleotide sequence ID" value="NZ_FUYR01000002.1"/>
</dbReference>
<keyword evidence="3" id="KW-1185">Reference proteome</keyword>
<proteinExistence type="predicted"/>
<dbReference type="Proteomes" id="UP000189981">
    <property type="component" value="Unassembled WGS sequence"/>
</dbReference>
<feature type="compositionally biased region" description="Basic and acidic residues" evidence="1">
    <location>
        <begin position="391"/>
        <end position="411"/>
    </location>
</feature>
<dbReference type="AlphaFoldDB" id="A0A1T5DY52"/>
<sequence length="464" mass="53079">MEQKTSQELKKLFSDFIYNPAAINADDSGDLAHLLEKYPYSHLLRAFYTRSLESDPAKFQTELAKAALYSTDRTVLKRIIEDPLSFKSSALESKSIGAEKGEFVDEKNRDEASGTYDSDEPHTEQDIEKLEEPLSASDSMHTSHQQDDVSETDSEDLSVSTDKLEAEDITREPEIEEFEETEIGSILADQNESEEVEVQEPVGEQDEVGNPIEDGNDLAGNLVDSLVNDSENNLPSSSEQDELDLLIKQSAASADFLKDEHQLDDLADRTEEVFIPELDIAEKISHNAVIEDHQDISRYDDDKMPYSFLWWLSKTRKEHTDNYQPYVSFQLDTSQSIKRTNVDQLSSQIIENIFHLQSPVDDMENSPKTVPFQVKRKEDFILEKFIREEPQIKPPNSEKLDNENKARKSAEDPNDLVSETLAQIYTDQMLFHKAIDTYKKLSLKFPEKSTYFADQIRELEKKVN</sequence>
<dbReference type="OrthoDB" id="594666at2"/>
<protein>
    <submittedName>
        <fullName evidence="2">Uncharacterized protein</fullName>
    </submittedName>
</protein>
<feature type="compositionally biased region" description="Basic and acidic residues" evidence="1">
    <location>
        <begin position="119"/>
        <end position="132"/>
    </location>
</feature>
<feature type="compositionally biased region" description="Basic and acidic residues" evidence="1">
    <location>
        <begin position="101"/>
        <end position="112"/>
    </location>
</feature>
<evidence type="ECO:0000313" key="2">
    <source>
        <dbReference type="EMBL" id="SKB76499.1"/>
    </source>
</evidence>
<dbReference type="STRING" id="572036.SAMN05661099_2720"/>
<evidence type="ECO:0000313" key="3">
    <source>
        <dbReference type="Proteomes" id="UP000189981"/>
    </source>
</evidence>
<feature type="region of interest" description="Disordered" evidence="1">
    <location>
        <begin position="101"/>
        <end position="214"/>
    </location>
</feature>
<evidence type="ECO:0000256" key="1">
    <source>
        <dbReference type="SAM" id="MobiDB-lite"/>
    </source>
</evidence>
<feature type="compositionally biased region" description="Acidic residues" evidence="1">
    <location>
        <begin position="191"/>
        <end position="207"/>
    </location>
</feature>
<organism evidence="2 3">
    <name type="scientific">Daejeonella lutea</name>
    <dbReference type="NCBI Taxonomy" id="572036"/>
    <lineage>
        <taxon>Bacteria</taxon>
        <taxon>Pseudomonadati</taxon>
        <taxon>Bacteroidota</taxon>
        <taxon>Sphingobacteriia</taxon>
        <taxon>Sphingobacteriales</taxon>
        <taxon>Sphingobacteriaceae</taxon>
        <taxon>Daejeonella</taxon>
    </lineage>
</organism>
<gene>
    <name evidence="2" type="ORF">SAMN05661099_2720</name>
</gene>
<feature type="compositionally biased region" description="Basic and acidic residues" evidence="1">
    <location>
        <begin position="162"/>
        <end position="173"/>
    </location>
</feature>
<feature type="region of interest" description="Disordered" evidence="1">
    <location>
        <begin position="391"/>
        <end position="413"/>
    </location>
</feature>
<dbReference type="EMBL" id="FUYR01000002">
    <property type="protein sequence ID" value="SKB76499.1"/>
    <property type="molecule type" value="Genomic_DNA"/>
</dbReference>
<reference evidence="3" key="1">
    <citation type="submission" date="2017-02" db="EMBL/GenBank/DDBJ databases">
        <authorList>
            <person name="Varghese N."/>
            <person name="Submissions S."/>
        </authorList>
    </citation>
    <scope>NUCLEOTIDE SEQUENCE [LARGE SCALE GENOMIC DNA]</scope>
    <source>
        <strain evidence="3">DSM 22385</strain>
    </source>
</reference>